<evidence type="ECO:0000313" key="2">
    <source>
        <dbReference type="EMBL" id="KAL3307889.1"/>
    </source>
</evidence>
<evidence type="ECO:0008006" key="4">
    <source>
        <dbReference type="Google" id="ProtNLM"/>
    </source>
</evidence>
<feature type="non-terminal residue" evidence="2">
    <location>
        <position position="1"/>
    </location>
</feature>
<reference evidence="2 3" key="1">
    <citation type="submission" date="2024-11" db="EMBL/GenBank/DDBJ databases">
        <title>Adaptive evolution of stress response genes in parasites aligns with host niche diversity.</title>
        <authorList>
            <person name="Hahn C."/>
            <person name="Resl P."/>
        </authorList>
    </citation>
    <scope>NUCLEOTIDE SEQUENCE [LARGE SCALE GENOMIC DNA]</scope>
    <source>
        <strain evidence="2">EGGRZ-B1_66</strain>
        <tissue evidence="2">Body</tissue>
    </source>
</reference>
<comment type="caution">
    <text evidence="2">The sequence shown here is derived from an EMBL/GenBank/DDBJ whole genome shotgun (WGS) entry which is preliminary data.</text>
</comment>
<dbReference type="EMBL" id="JBJKFK010006269">
    <property type="protein sequence ID" value="KAL3307889.1"/>
    <property type="molecule type" value="Genomic_DNA"/>
</dbReference>
<evidence type="ECO:0000313" key="3">
    <source>
        <dbReference type="Proteomes" id="UP001626550"/>
    </source>
</evidence>
<proteinExistence type="predicted"/>
<name>A0ABD2PK91_9PLAT</name>
<dbReference type="AlphaFoldDB" id="A0ABD2PK91"/>
<feature type="compositionally biased region" description="Polar residues" evidence="1">
    <location>
        <begin position="465"/>
        <end position="474"/>
    </location>
</feature>
<protein>
    <recommendedName>
        <fullName evidence="4">SWIM-type domain-containing protein</fullName>
    </recommendedName>
</protein>
<gene>
    <name evidence="2" type="ORF">Ciccas_013586</name>
</gene>
<sequence length="491" mass="56329">VITSPDKLESDRALLQLCNGKTSNLPQVKEFMSIIDGYPGQVRICDRVGLGIGDRHYNHVTMSILQQIQHNLLEGQSFYTVQGAVYWIIKEWDLRMYAKFVLSCQRPQRMLSPSVIKELRTVRRHRRIDSHLVLSARDAAEMRPTYELELIDGSTLTCFGDGEGCPCLNAMKAQMCGHILYLVHHELYEPGIMQPLVSRTQLAIEEDLFLKSKFLLCANNERNFAGLRVNLRPLPRPEIPHKFTFHASVSAVRLGNLNLVRQMVDVLNRLPLQELHLRLLGANKVVQMLTSAPMSKDNMILSLCATGQNLSRVYSANRERHFSLFQQDAQFSVHHPRFLPHEEDEDLQEDYMARMDDASSEHSYVDDQTQYQDIVRNTEMDSQSEEADELVQWPESSTQSRGQADDRAGRKTMATSSGYSAGRFSYATDFEEQEEDLFDQHAAKRYGLRSLHKQQPGRPTHFDLNETSGENTQQMEREAQEAAFFLQPHRK</sequence>
<feature type="region of interest" description="Disordered" evidence="1">
    <location>
        <begin position="379"/>
        <end position="417"/>
    </location>
</feature>
<evidence type="ECO:0000256" key="1">
    <source>
        <dbReference type="SAM" id="MobiDB-lite"/>
    </source>
</evidence>
<keyword evidence="3" id="KW-1185">Reference proteome</keyword>
<organism evidence="2 3">
    <name type="scientific">Cichlidogyrus casuarinus</name>
    <dbReference type="NCBI Taxonomy" id="1844966"/>
    <lineage>
        <taxon>Eukaryota</taxon>
        <taxon>Metazoa</taxon>
        <taxon>Spiralia</taxon>
        <taxon>Lophotrochozoa</taxon>
        <taxon>Platyhelminthes</taxon>
        <taxon>Monogenea</taxon>
        <taxon>Monopisthocotylea</taxon>
        <taxon>Dactylogyridea</taxon>
        <taxon>Ancyrocephalidae</taxon>
        <taxon>Cichlidogyrus</taxon>
    </lineage>
</organism>
<dbReference type="Proteomes" id="UP001626550">
    <property type="component" value="Unassembled WGS sequence"/>
</dbReference>
<feature type="region of interest" description="Disordered" evidence="1">
    <location>
        <begin position="448"/>
        <end position="474"/>
    </location>
</feature>
<accession>A0ABD2PK91</accession>